<evidence type="ECO:0000313" key="3">
    <source>
        <dbReference type="EMBL" id="CAL0303756.1"/>
    </source>
</evidence>
<evidence type="ECO:0008006" key="5">
    <source>
        <dbReference type="Google" id="ProtNLM"/>
    </source>
</evidence>
<protein>
    <recommendedName>
        <fullName evidence="5">Transmembrane protein</fullName>
    </recommendedName>
</protein>
<evidence type="ECO:0000313" key="4">
    <source>
        <dbReference type="Proteomes" id="UP001497480"/>
    </source>
</evidence>
<feature type="transmembrane region" description="Helical" evidence="2">
    <location>
        <begin position="154"/>
        <end position="174"/>
    </location>
</feature>
<dbReference type="PANTHER" id="PTHR35733:SF1">
    <property type="entry name" value="OS02G0307800 PROTEIN"/>
    <property type="match status" value="1"/>
</dbReference>
<evidence type="ECO:0000256" key="1">
    <source>
        <dbReference type="SAM" id="MobiDB-lite"/>
    </source>
</evidence>
<feature type="region of interest" description="Disordered" evidence="1">
    <location>
        <begin position="244"/>
        <end position="274"/>
    </location>
</feature>
<sequence>MLHSHYHHHHLLLLTQHHYSPLSNSSPSLLHFLHKPTTTLHTVSAIPSATLPWLTHLAQVTNETEEGPIKFLPFFTSIIDTIDDPAILQVASTVILTAIITAFFRSRWRRAKRAQELKIRLSGAKKSFDSAKGMGSSSIKAKSKKRRRSPDQTLLGAAIAGVIAVLLFKFTISVDAGFNRQGLSDNFSVRQATLTIRTIIIDLCFFATFVYGICSIGLLLYSGELALNIFLGRPNIKGTQSKITEQSGLSNSSETLNSNNELASTKEDQSSKNS</sequence>
<keyword evidence="2" id="KW-0472">Membrane</keyword>
<evidence type="ECO:0000256" key="2">
    <source>
        <dbReference type="SAM" id="Phobius"/>
    </source>
</evidence>
<feature type="compositionally biased region" description="Low complexity" evidence="1">
    <location>
        <begin position="249"/>
        <end position="262"/>
    </location>
</feature>
<keyword evidence="2" id="KW-0812">Transmembrane</keyword>
<feature type="compositionally biased region" description="Basic and acidic residues" evidence="1">
    <location>
        <begin position="264"/>
        <end position="274"/>
    </location>
</feature>
<organism evidence="3 4">
    <name type="scientific">Lupinus luteus</name>
    <name type="common">European yellow lupine</name>
    <dbReference type="NCBI Taxonomy" id="3873"/>
    <lineage>
        <taxon>Eukaryota</taxon>
        <taxon>Viridiplantae</taxon>
        <taxon>Streptophyta</taxon>
        <taxon>Embryophyta</taxon>
        <taxon>Tracheophyta</taxon>
        <taxon>Spermatophyta</taxon>
        <taxon>Magnoliopsida</taxon>
        <taxon>eudicotyledons</taxon>
        <taxon>Gunneridae</taxon>
        <taxon>Pentapetalae</taxon>
        <taxon>rosids</taxon>
        <taxon>fabids</taxon>
        <taxon>Fabales</taxon>
        <taxon>Fabaceae</taxon>
        <taxon>Papilionoideae</taxon>
        <taxon>50 kb inversion clade</taxon>
        <taxon>genistoids sensu lato</taxon>
        <taxon>core genistoids</taxon>
        <taxon>Genisteae</taxon>
        <taxon>Lupinus</taxon>
    </lineage>
</organism>
<gene>
    <name evidence="3" type="ORF">LLUT_LOCUS4816</name>
</gene>
<dbReference type="Proteomes" id="UP001497480">
    <property type="component" value="Unassembled WGS sequence"/>
</dbReference>
<dbReference type="Pfam" id="PF11282">
    <property type="entry name" value="DUF3082"/>
    <property type="match status" value="1"/>
</dbReference>
<feature type="compositionally biased region" description="Low complexity" evidence="1">
    <location>
        <begin position="130"/>
        <end position="140"/>
    </location>
</feature>
<comment type="caution">
    <text evidence="3">The sequence shown here is derived from an EMBL/GenBank/DDBJ whole genome shotgun (WGS) entry which is preliminary data.</text>
</comment>
<name>A0AAV1W3F3_LUPLU</name>
<dbReference type="EMBL" id="CAXHTB010000003">
    <property type="protein sequence ID" value="CAL0303756.1"/>
    <property type="molecule type" value="Genomic_DNA"/>
</dbReference>
<feature type="region of interest" description="Disordered" evidence="1">
    <location>
        <begin position="128"/>
        <end position="148"/>
    </location>
</feature>
<keyword evidence="4" id="KW-1185">Reference proteome</keyword>
<feature type="transmembrane region" description="Helical" evidence="2">
    <location>
        <begin position="194"/>
        <end position="221"/>
    </location>
</feature>
<accession>A0AAV1W3F3</accession>
<feature type="transmembrane region" description="Helical" evidence="2">
    <location>
        <begin position="86"/>
        <end position="104"/>
    </location>
</feature>
<dbReference type="InterPro" id="IPR021434">
    <property type="entry name" value="DUF3082"/>
</dbReference>
<proteinExistence type="predicted"/>
<keyword evidence="2" id="KW-1133">Transmembrane helix</keyword>
<dbReference type="AlphaFoldDB" id="A0AAV1W3F3"/>
<reference evidence="3 4" key="1">
    <citation type="submission" date="2024-03" db="EMBL/GenBank/DDBJ databases">
        <authorList>
            <person name="Martinez-Hernandez J."/>
        </authorList>
    </citation>
    <scope>NUCLEOTIDE SEQUENCE [LARGE SCALE GENOMIC DNA]</scope>
</reference>
<dbReference type="PANTHER" id="PTHR35733">
    <property type="entry name" value="OS02G0307800 PROTEIN"/>
    <property type="match status" value="1"/>
</dbReference>
<dbReference type="GO" id="GO:0009535">
    <property type="term" value="C:chloroplast thylakoid membrane"/>
    <property type="evidence" value="ECO:0007669"/>
    <property type="project" value="TreeGrafter"/>
</dbReference>